<evidence type="ECO:0000313" key="1">
    <source>
        <dbReference type="EMBL" id="OHA55076.1"/>
    </source>
</evidence>
<reference evidence="1 2" key="1">
    <citation type="journal article" date="2016" name="Nat. Commun.">
        <title>Thousands of microbial genomes shed light on interconnected biogeochemical processes in an aquifer system.</title>
        <authorList>
            <person name="Anantharaman K."/>
            <person name="Brown C.T."/>
            <person name="Hug L.A."/>
            <person name="Sharon I."/>
            <person name="Castelle C.J."/>
            <person name="Probst A.J."/>
            <person name="Thomas B.C."/>
            <person name="Singh A."/>
            <person name="Wilkins M.J."/>
            <person name="Karaoz U."/>
            <person name="Brodie E.L."/>
            <person name="Williams K.H."/>
            <person name="Hubbard S.S."/>
            <person name="Banfield J.F."/>
        </authorList>
    </citation>
    <scope>NUCLEOTIDE SEQUENCE [LARGE SCALE GENOMIC DNA]</scope>
</reference>
<organism evidence="1 2">
    <name type="scientific">Candidatus Veblenbacteria bacterium RIFOXYA2_FULL_43_9</name>
    <dbReference type="NCBI Taxonomy" id="1802425"/>
    <lineage>
        <taxon>Bacteria</taxon>
        <taxon>Candidatus Vebleniibacteriota</taxon>
    </lineage>
</organism>
<comment type="caution">
    <text evidence="1">The sequence shown here is derived from an EMBL/GenBank/DDBJ whole genome shotgun (WGS) entry which is preliminary data.</text>
</comment>
<evidence type="ECO:0000313" key="2">
    <source>
        <dbReference type="Proteomes" id="UP000178936"/>
    </source>
</evidence>
<protein>
    <submittedName>
        <fullName evidence="1">Uncharacterized protein</fullName>
    </submittedName>
</protein>
<proteinExistence type="predicted"/>
<dbReference type="Proteomes" id="UP000178936">
    <property type="component" value="Unassembled WGS sequence"/>
</dbReference>
<sequence length="208" mass="24375">MKKQKLSPDTTKQLEKWLKLFRKRFKINRSFSHLVILEREPGVGRLIIEPHELSNMEVFKAIRRFPASYMVFDRRRSFLPNKLLNITLDTITDISLFTKGDRAYWIRDQVEPDNDLINYSTNQLVKKHITCITLRGMMLYELIYHEETGHPLKAEIDTLCAGSRTIHDGVPCVGWGTIYRDKPKCELFISHSKLKTHGTELSSRRVIM</sequence>
<dbReference type="AlphaFoldDB" id="A0A1G2Q3D0"/>
<name>A0A1G2Q3D0_9BACT</name>
<accession>A0A1G2Q3D0</accession>
<dbReference type="EMBL" id="MHTB01000026">
    <property type="protein sequence ID" value="OHA55076.1"/>
    <property type="molecule type" value="Genomic_DNA"/>
</dbReference>
<gene>
    <name evidence="1" type="ORF">A2226_02840</name>
</gene>